<name>A0ABV5J6J6_9BACT</name>
<dbReference type="NCBIfam" id="NF008712">
    <property type="entry name" value="PRK11715.1-1"/>
    <property type="match status" value="1"/>
</dbReference>
<dbReference type="Pfam" id="PF06123">
    <property type="entry name" value="CreD"/>
    <property type="match status" value="1"/>
</dbReference>
<evidence type="ECO:0000313" key="3">
    <source>
        <dbReference type="Proteomes" id="UP001589654"/>
    </source>
</evidence>
<keyword evidence="3" id="KW-1185">Reference proteome</keyword>
<dbReference type="RefSeq" id="WP_290247702.1">
    <property type="nucleotide sequence ID" value="NZ_JAUFQT010000001.1"/>
</dbReference>
<comment type="caution">
    <text evidence="2">The sequence shown here is derived from an EMBL/GenBank/DDBJ whole genome shotgun (WGS) entry which is preliminary data.</text>
</comment>
<evidence type="ECO:0000313" key="2">
    <source>
        <dbReference type="EMBL" id="MFB9212432.1"/>
    </source>
</evidence>
<feature type="transmembrane region" description="Helical" evidence="1">
    <location>
        <begin position="387"/>
        <end position="406"/>
    </location>
</feature>
<feature type="transmembrane region" description="Helical" evidence="1">
    <location>
        <begin position="335"/>
        <end position="356"/>
    </location>
</feature>
<feature type="transmembrane region" description="Helical" evidence="1">
    <location>
        <begin position="413"/>
        <end position="432"/>
    </location>
</feature>
<dbReference type="PANTHER" id="PTHR30092">
    <property type="entry name" value="INNER MEMBRANE PROTEIN CRED"/>
    <property type="match status" value="1"/>
</dbReference>
<protein>
    <submittedName>
        <fullName evidence="2">Cell envelope integrity protein CreD</fullName>
    </submittedName>
</protein>
<gene>
    <name evidence="2" type="primary">creD</name>
    <name evidence="2" type="ORF">ACFFUR_11500</name>
</gene>
<dbReference type="EMBL" id="JBHMEW010000061">
    <property type="protein sequence ID" value="MFB9212432.1"/>
    <property type="molecule type" value="Genomic_DNA"/>
</dbReference>
<organism evidence="2 3">
    <name type="scientific">Echinicola jeungdonensis</name>
    <dbReference type="NCBI Taxonomy" id="709343"/>
    <lineage>
        <taxon>Bacteria</taxon>
        <taxon>Pseudomonadati</taxon>
        <taxon>Bacteroidota</taxon>
        <taxon>Cytophagia</taxon>
        <taxon>Cytophagales</taxon>
        <taxon>Cyclobacteriaceae</taxon>
        <taxon>Echinicola</taxon>
    </lineage>
</organism>
<proteinExistence type="predicted"/>
<dbReference type="InterPro" id="IPR010364">
    <property type="entry name" value="Uncharacterised_IM_CreD"/>
</dbReference>
<keyword evidence="1" id="KW-1133">Transmembrane helix</keyword>
<evidence type="ECO:0000256" key="1">
    <source>
        <dbReference type="SAM" id="Phobius"/>
    </source>
</evidence>
<keyword evidence="1" id="KW-0472">Membrane</keyword>
<feature type="transmembrane region" description="Helical" evidence="1">
    <location>
        <begin position="363"/>
        <end position="381"/>
    </location>
</feature>
<dbReference type="Proteomes" id="UP001589654">
    <property type="component" value="Unassembled WGS sequence"/>
</dbReference>
<feature type="transmembrane region" description="Helical" evidence="1">
    <location>
        <begin position="20"/>
        <end position="44"/>
    </location>
</feature>
<dbReference type="PIRSF" id="PIRSF004548">
    <property type="entry name" value="CreD"/>
    <property type="match status" value="1"/>
</dbReference>
<feature type="transmembrane region" description="Helical" evidence="1">
    <location>
        <begin position="310"/>
        <end position="329"/>
    </location>
</feature>
<keyword evidence="1" id="KW-0812">Transmembrane</keyword>
<accession>A0ABV5J6J6</accession>
<dbReference type="PANTHER" id="PTHR30092:SF0">
    <property type="entry name" value="INNER MEMBRANE PROTEIN CRED"/>
    <property type="match status" value="1"/>
</dbReference>
<reference evidence="2 3" key="1">
    <citation type="submission" date="2024-09" db="EMBL/GenBank/DDBJ databases">
        <authorList>
            <person name="Sun Q."/>
            <person name="Mori K."/>
        </authorList>
    </citation>
    <scope>NUCLEOTIDE SEQUENCE [LARGE SCALE GENOMIC DNA]</scope>
    <source>
        <strain evidence="2 3">CECT 7682</strain>
    </source>
</reference>
<sequence length="446" mass="50192">MKSENTLLEKIGGWISHSVTLKLIVITFLALLLLIPVSMIGEIIGEREALNQKVTTEVSSKWAGSQQINGPVLTIPLVYDYQEKENTVEITKYLYILPSSLKVNGEIKPEKLTRGIYEVVVYKSELMISGDFELNHPIDRNNLKSIRYDKAFLTMGISDLKGIKEQVGFKWHGETLEVQPGSRVKDILPSGITADLPDLEEKLDQMIPFELSLNLQGSQNMAFVPVGGITKVEITSSWNSPSFNGNFLPDSRNVSEDGFKASWRILQLNRNFPQSWIDNNQSSNLQASAFGIDLILPLDHYQKSMRSAKYAAMTIIITFLIFFLVEILNNRKIHPFQYALVGFALCLFFVLLVSLTEHIQFNLAYWISAFGIVCMISLYSLKVFKSSKLVVLLGVTLVGAFGFLFVTLQLTEYALLMGSIGLTIILALTMYFTRNVDWYRIGVGKD</sequence>